<proteinExistence type="predicted"/>
<dbReference type="InterPro" id="IPR003615">
    <property type="entry name" value="HNH_nuc"/>
</dbReference>
<protein>
    <submittedName>
        <fullName evidence="3">HNH nuclease</fullName>
    </submittedName>
</protein>
<reference evidence="3 4" key="1">
    <citation type="submission" date="2017-02" db="EMBL/GenBank/DDBJ databases">
        <title>The new phylogeny of genus Mycobacterium.</title>
        <authorList>
            <person name="Tortoli E."/>
            <person name="Trovato A."/>
            <person name="Cirillo D.M."/>
        </authorList>
    </citation>
    <scope>NUCLEOTIDE SEQUENCE [LARGE SCALE GENOMIC DNA]</scope>
    <source>
        <strain evidence="3 4">FI-09383</strain>
    </source>
</reference>
<dbReference type="RefSeq" id="WP_083043542.1">
    <property type="nucleotide sequence ID" value="NZ_MVHP01000028.1"/>
</dbReference>
<dbReference type="EMBL" id="MVHP01000028">
    <property type="protein sequence ID" value="ORA62279.1"/>
    <property type="molecule type" value="Genomic_DNA"/>
</dbReference>
<dbReference type="SMART" id="SM00507">
    <property type="entry name" value="HNHc"/>
    <property type="match status" value="1"/>
</dbReference>
<gene>
    <name evidence="3" type="ORF">BST23_20375</name>
</gene>
<organism evidence="3 4">
    <name type="scientific">Mycolicibacterium elephantis</name>
    <dbReference type="NCBI Taxonomy" id="81858"/>
    <lineage>
        <taxon>Bacteria</taxon>
        <taxon>Bacillati</taxon>
        <taxon>Actinomycetota</taxon>
        <taxon>Actinomycetes</taxon>
        <taxon>Mycobacteriales</taxon>
        <taxon>Mycobacteriaceae</taxon>
        <taxon>Mycolicibacterium</taxon>
    </lineage>
</organism>
<dbReference type="STRING" id="81858.BST23_20375"/>
<dbReference type="OrthoDB" id="4774865at2"/>
<feature type="domain" description="HNH nuclease" evidence="2">
    <location>
        <begin position="359"/>
        <end position="411"/>
    </location>
</feature>
<dbReference type="Proteomes" id="UP000192772">
    <property type="component" value="Unassembled WGS sequence"/>
</dbReference>
<evidence type="ECO:0000313" key="4">
    <source>
        <dbReference type="Proteomes" id="UP000192772"/>
    </source>
</evidence>
<dbReference type="Pfam" id="PF02720">
    <property type="entry name" value="DUF222"/>
    <property type="match status" value="1"/>
</dbReference>
<dbReference type="AlphaFoldDB" id="A0A1X0CQL4"/>
<accession>A0A1X0CQL4</accession>
<evidence type="ECO:0000313" key="3">
    <source>
        <dbReference type="EMBL" id="ORA62279.1"/>
    </source>
</evidence>
<feature type="compositionally biased region" description="Basic and acidic residues" evidence="1">
    <location>
        <begin position="443"/>
        <end position="460"/>
    </location>
</feature>
<evidence type="ECO:0000259" key="2">
    <source>
        <dbReference type="SMART" id="SM00507"/>
    </source>
</evidence>
<feature type="region of interest" description="Disordered" evidence="1">
    <location>
        <begin position="436"/>
        <end position="467"/>
    </location>
</feature>
<name>A0A1X0CQL4_9MYCO</name>
<evidence type="ECO:0000256" key="1">
    <source>
        <dbReference type="SAM" id="MobiDB-lite"/>
    </source>
</evidence>
<sequence length="467" mass="51044">MGGFVSGEVARERVGVLLDQVDAAYDELRQLSCDEVGSDFRLVIAERLENQQRANRGLMYLVFSQIADPPDETGMAVGMPDRLWARLRIPPREIKRRFKLAKRICPRRQLAGPPLPADLAEVGAAVERGLLGEDHLKAICTALDRLPANVSVADRDDVQASLVRQAVKGDADIVTAVGRRIDEIFNPDGHFSEEDRARRRGLRLGPQDCDGMSRLSGWIDPETRCYVEAISAAVRPGRHLADGTVEAVPDERSGAQRCHDGIKLGLKHALASGELGSHRGHAVTVIVRTTLAELNQAAHAANDAWVSMPAPARTGGDTALPMRDLIRMAADAIHYLAVFDDHSERPLYLGRQKRLASADQRIICYARDGGCTRPNCLAPGYHSEVHHSTDWAAGGTTDADTLFFACGPDHKQVSEGRLHTVVTPTGRLAWTDGTTAPAINHAHHPDELLRNADPPDRDWGENPWHAS</sequence>
<comment type="caution">
    <text evidence="3">The sequence shown here is derived from an EMBL/GenBank/DDBJ whole genome shotgun (WGS) entry which is preliminary data.</text>
</comment>
<dbReference type="InterPro" id="IPR003870">
    <property type="entry name" value="DUF222"/>
</dbReference>